<name>A0ABN2R1I5_9ACTN</name>
<gene>
    <name evidence="3" type="ORF">GCM10009838_18260</name>
</gene>
<feature type="transmembrane region" description="Helical" evidence="2">
    <location>
        <begin position="205"/>
        <end position="231"/>
    </location>
</feature>
<feature type="transmembrane region" description="Helical" evidence="2">
    <location>
        <begin position="68"/>
        <end position="92"/>
    </location>
</feature>
<dbReference type="EMBL" id="BAAAQM010000007">
    <property type="protein sequence ID" value="GAA1961896.1"/>
    <property type="molecule type" value="Genomic_DNA"/>
</dbReference>
<organism evidence="3 4">
    <name type="scientific">Catenulispora subtropica</name>
    <dbReference type="NCBI Taxonomy" id="450798"/>
    <lineage>
        <taxon>Bacteria</taxon>
        <taxon>Bacillati</taxon>
        <taxon>Actinomycetota</taxon>
        <taxon>Actinomycetes</taxon>
        <taxon>Catenulisporales</taxon>
        <taxon>Catenulisporaceae</taxon>
        <taxon>Catenulispora</taxon>
    </lineage>
</organism>
<keyword evidence="2" id="KW-0812">Transmembrane</keyword>
<comment type="caution">
    <text evidence="3">The sequence shown here is derived from an EMBL/GenBank/DDBJ whole genome shotgun (WGS) entry which is preliminary data.</text>
</comment>
<keyword evidence="2" id="KW-1133">Transmembrane helix</keyword>
<sequence length="297" mass="32861">MNGFLTEVAKKAVERWAALLALPGLLYLSTAVVAHSLRWRHALDVGRLTRQISVWAKDPNLRTVGGTMLLAAAALIGSMAAGLASSALSRVISRIWTTPGRRPPASWFAQWRRSRSRRAKEKADHPLATPEQIRSAIARADRICLIEADRPTWVGDRLRACRLRVERAYGLDLDAIWPRLWLVIPDPTRNEIVAARDAFSSAARLMAWGVLYLPLTIWWWPAALVSGAILVSAQVMTRSSTEVLSELIESAVDLHGRALATQLGRPKSDSPVSVDEGRMLTTQTRKSRWDPASPLAE</sequence>
<reference evidence="3 4" key="1">
    <citation type="journal article" date="2019" name="Int. J. Syst. Evol. Microbiol.">
        <title>The Global Catalogue of Microorganisms (GCM) 10K type strain sequencing project: providing services to taxonomists for standard genome sequencing and annotation.</title>
        <authorList>
            <consortium name="The Broad Institute Genomics Platform"/>
            <consortium name="The Broad Institute Genome Sequencing Center for Infectious Disease"/>
            <person name="Wu L."/>
            <person name="Ma J."/>
        </authorList>
    </citation>
    <scope>NUCLEOTIDE SEQUENCE [LARGE SCALE GENOMIC DNA]</scope>
    <source>
        <strain evidence="3 4">JCM 16013</strain>
    </source>
</reference>
<protein>
    <recommendedName>
        <fullName evidence="5">Vegetative cell wall protein gp1</fullName>
    </recommendedName>
</protein>
<feature type="region of interest" description="Disordered" evidence="1">
    <location>
        <begin position="263"/>
        <end position="297"/>
    </location>
</feature>
<evidence type="ECO:0000313" key="3">
    <source>
        <dbReference type="EMBL" id="GAA1961896.1"/>
    </source>
</evidence>
<evidence type="ECO:0000256" key="1">
    <source>
        <dbReference type="SAM" id="MobiDB-lite"/>
    </source>
</evidence>
<evidence type="ECO:0008006" key="5">
    <source>
        <dbReference type="Google" id="ProtNLM"/>
    </source>
</evidence>
<proteinExistence type="predicted"/>
<dbReference type="RefSeq" id="WP_344656502.1">
    <property type="nucleotide sequence ID" value="NZ_BAAAQM010000007.1"/>
</dbReference>
<keyword evidence="4" id="KW-1185">Reference proteome</keyword>
<evidence type="ECO:0000256" key="2">
    <source>
        <dbReference type="SAM" id="Phobius"/>
    </source>
</evidence>
<keyword evidence="2" id="KW-0472">Membrane</keyword>
<evidence type="ECO:0000313" key="4">
    <source>
        <dbReference type="Proteomes" id="UP001499854"/>
    </source>
</evidence>
<dbReference type="Proteomes" id="UP001499854">
    <property type="component" value="Unassembled WGS sequence"/>
</dbReference>
<accession>A0ABN2R1I5</accession>